<protein>
    <submittedName>
        <fullName evidence="6">Tyrosine-type recombinase/integrase</fullName>
    </submittedName>
</protein>
<dbReference type="InterPro" id="IPR010998">
    <property type="entry name" value="Integrase_recombinase_N"/>
</dbReference>
<name>A0A844Y8E9_9SPHN</name>
<evidence type="ECO:0000256" key="1">
    <source>
        <dbReference type="ARBA" id="ARBA00008857"/>
    </source>
</evidence>
<dbReference type="PROSITE" id="PS51898">
    <property type="entry name" value="TYR_RECOMBINASE"/>
    <property type="match status" value="1"/>
</dbReference>
<dbReference type="PANTHER" id="PTHR30349:SF64">
    <property type="entry name" value="PROPHAGE INTEGRASE INTD-RELATED"/>
    <property type="match status" value="1"/>
</dbReference>
<comment type="caution">
    <text evidence="6">The sequence shown here is derived from an EMBL/GenBank/DDBJ whole genome shotgun (WGS) entry which is preliminary data.</text>
</comment>
<dbReference type="EMBL" id="WTYD01000001">
    <property type="protein sequence ID" value="MXO53308.1"/>
    <property type="molecule type" value="Genomic_DNA"/>
</dbReference>
<keyword evidence="3" id="KW-0238">DNA-binding</keyword>
<evidence type="ECO:0000313" key="6">
    <source>
        <dbReference type="EMBL" id="MXO53308.1"/>
    </source>
</evidence>
<evidence type="ECO:0000313" key="7">
    <source>
        <dbReference type="Proteomes" id="UP000430272"/>
    </source>
</evidence>
<dbReference type="GO" id="GO:0015074">
    <property type="term" value="P:DNA integration"/>
    <property type="evidence" value="ECO:0007669"/>
    <property type="project" value="UniProtKB-KW"/>
</dbReference>
<evidence type="ECO:0000256" key="4">
    <source>
        <dbReference type="ARBA" id="ARBA00023172"/>
    </source>
</evidence>
<evidence type="ECO:0000259" key="5">
    <source>
        <dbReference type="PROSITE" id="PS51898"/>
    </source>
</evidence>
<dbReference type="GO" id="GO:0003677">
    <property type="term" value="F:DNA binding"/>
    <property type="evidence" value="ECO:0007669"/>
    <property type="project" value="UniProtKB-KW"/>
</dbReference>
<feature type="domain" description="Tyr recombinase" evidence="5">
    <location>
        <begin position="164"/>
        <end position="344"/>
    </location>
</feature>
<dbReference type="SUPFAM" id="SSF56349">
    <property type="entry name" value="DNA breaking-rejoining enzymes"/>
    <property type="match status" value="1"/>
</dbReference>
<keyword evidence="2" id="KW-0229">DNA integration</keyword>
<dbReference type="GO" id="GO:0006310">
    <property type="term" value="P:DNA recombination"/>
    <property type="evidence" value="ECO:0007669"/>
    <property type="project" value="UniProtKB-KW"/>
</dbReference>
<dbReference type="InterPro" id="IPR002104">
    <property type="entry name" value="Integrase_catalytic"/>
</dbReference>
<reference evidence="6 7" key="1">
    <citation type="submission" date="2019-12" db="EMBL/GenBank/DDBJ databases">
        <title>Genomic-based taxomic classification of the family Erythrobacteraceae.</title>
        <authorList>
            <person name="Xu L."/>
        </authorList>
    </citation>
    <scope>NUCLEOTIDE SEQUENCE [LARGE SCALE GENOMIC DNA]</scope>
    <source>
        <strain evidence="6 7">JCM 17468</strain>
    </source>
</reference>
<proteinExistence type="inferred from homology"/>
<dbReference type="AlphaFoldDB" id="A0A844Y8E9"/>
<dbReference type="Proteomes" id="UP000430272">
    <property type="component" value="Unassembled WGS sequence"/>
</dbReference>
<dbReference type="PANTHER" id="PTHR30349">
    <property type="entry name" value="PHAGE INTEGRASE-RELATED"/>
    <property type="match status" value="1"/>
</dbReference>
<dbReference type="OrthoDB" id="8201432at2"/>
<organism evidence="6 7">
    <name type="scientific">Qipengyuania pelagi</name>
    <dbReference type="NCBI Taxonomy" id="994320"/>
    <lineage>
        <taxon>Bacteria</taxon>
        <taxon>Pseudomonadati</taxon>
        <taxon>Pseudomonadota</taxon>
        <taxon>Alphaproteobacteria</taxon>
        <taxon>Sphingomonadales</taxon>
        <taxon>Erythrobacteraceae</taxon>
        <taxon>Qipengyuania</taxon>
    </lineage>
</organism>
<dbReference type="RefSeq" id="WP_160660185.1">
    <property type="nucleotide sequence ID" value="NZ_BAABDV010000001.1"/>
</dbReference>
<comment type="similarity">
    <text evidence="1">Belongs to the 'phage' integrase family.</text>
</comment>
<dbReference type="InterPro" id="IPR011010">
    <property type="entry name" value="DNA_brk_join_enz"/>
</dbReference>
<keyword evidence="7" id="KW-1185">Reference proteome</keyword>
<dbReference type="Pfam" id="PF00589">
    <property type="entry name" value="Phage_integrase"/>
    <property type="match status" value="1"/>
</dbReference>
<accession>A0A844Y8E9</accession>
<dbReference type="Gene3D" id="1.10.150.130">
    <property type="match status" value="1"/>
</dbReference>
<dbReference type="InterPro" id="IPR013762">
    <property type="entry name" value="Integrase-like_cat_sf"/>
</dbReference>
<gene>
    <name evidence="6" type="ORF">GRI47_04710</name>
</gene>
<evidence type="ECO:0000256" key="2">
    <source>
        <dbReference type="ARBA" id="ARBA00022908"/>
    </source>
</evidence>
<dbReference type="Gene3D" id="1.10.443.10">
    <property type="entry name" value="Intergrase catalytic core"/>
    <property type="match status" value="1"/>
</dbReference>
<evidence type="ECO:0000256" key="3">
    <source>
        <dbReference type="ARBA" id="ARBA00023125"/>
    </source>
</evidence>
<dbReference type="InterPro" id="IPR050090">
    <property type="entry name" value="Tyrosine_recombinase_XerCD"/>
</dbReference>
<keyword evidence="4" id="KW-0233">DNA recombination</keyword>
<sequence length="354" mass="39706">MRVRLKGINRVKKRLADGSQVVYYYAWKGGPRLKGNPGSPEFIDSYNSALENRRVKPDGLLQSVLRKYLASPDFLGLADKTRRDYSRHIRAIEDDFGDFPLVALSDKKARGEFLEWRDKIGLTNPRQADYRFSVLARVLSWAVDRGDAPANPCKNPGRLYHSERVDSVWTPHDETAFYERAPEHLHLALMLALWTGQRQGDLLALTWAGYDGRRIRLKQKKTNRRIVIPVGTPLRRALDALKSKVSSHSDALDLSSSTILTTQKGKAWTEDGFRTSWSKACAKAGVADVTFHDLRGTAVTRLALAGCTSPEIATVTGHSLKDVNAILDAHYLSRDSQLAESAIRKLEKRVESPN</sequence>